<dbReference type="Pfam" id="PF01041">
    <property type="entry name" value="DegT_DnrJ_EryC1"/>
    <property type="match status" value="1"/>
</dbReference>
<dbReference type="PANTHER" id="PTHR30244:SF36">
    <property type="entry name" value="3-OXO-GLUCOSE-6-PHOSPHATE:GLUTAMATE AMINOTRANSFERASE"/>
    <property type="match status" value="1"/>
</dbReference>
<gene>
    <name evidence="6" type="ordered locus">Tlet_2019</name>
</gene>
<dbReference type="GO" id="GO:0008483">
    <property type="term" value="F:transaminase activity"/>
    <property type="evidence" value="ECO:0007669"/>
    <property type="project" value="UniProtKB-KW"/>
</dbReference>
<evidence type="ECO:0000313" key="7">
    <source>
        <dbReference type="Proteomes" id="UP000002016"/>
    </source>
</evidence>
<dbReference type="STRING" id="416591.Tlet_2019"/>
<reference evidence="6 7" key="1">
    <citation type="submission" date="2007-08" db="EMBL/GenBank/DDBJ databases">
        <title>Complete sequence of Thermotoga lettingae TMO.</title>
        <authorList>
            <consortium name="US DOE Joint Genome Institute"/>
            <person name="Copeland A."/>
            <person name="Lucas S."/>
            <person name="Lapidus A."/>
            <person name="Barry K."/>
            <person name="Glavina del Rio T."/>
            <person name="Dalin E."/>
            <person name="Tice H."/>
            <person name="Pitluck S."/>
            <person name="Foster B."/>
            <person name="Bruce D."/>
            <person name="Schmutz J."/>
            <person name="Larimer F."/>
            <person name="Land M."/>
            <person name="Hauser L."/>
            <person name="Kyrpides N."/>
            <person name="Mikhailova N."/>
            <person name="Nelson K."/>
            <person name="Gogarten J.P."/>
            <person name="Noll K."/>
            <person name="Richardson P."/>
        </authorList>
    </citation>
    <scope>NUCLEOTIDE SEQUENCE [LARGE SCALE GENOMIC DNA]</scope>
    <source>
        <strain evidence="7">ATCC BAA-301 / DSM 14385 / NBRC 107922 / TMO</strain>
    </source>
</reference>
<proteinExistence type="inferred from homology"/>
<dbReference type="InterPro" id="IPR015422">
    <property type="entry name" value="PyrdxlP-dep_Trfase_small"/>
</dbReference>
<keyword evidence="1 4" id="KW-0663">Pyridoxal phosphate</keyword>
<keyword evidence="6" id="KW-0032">Aminotransferase</keyword>
<dbReference type="InterPro" id="IPR015421">
    <property type="entry name" value="PyrdxlP-dep_Trfase_major"/>
</dbReference>
<feature type="active site" description="Proton acceptor" evidence="3">
    <location>
        <position position="196"/>
    </location>
</feature>
<keyword evidence="6" id="KW-0808">Transferase</keyword>
<dbReference type="SUPFAM" id="SSF53383">
    <property type="entry name" value="PLP-dependent transferases"/>
    <property type="match status" value="1"/>
</dbReference>
<evidence type="ECO:0000256" key="2">
    <source>
        <dbReference type="ARBA" id="ARBA00037999"/>
    </source>
</evidence>
<organism evidence="6 7">
    <name type="scientific">Pseudothermotoga lettingae (strain ATCC BAA-301 / DSM 14385 / NBRC 107922 / TMO)</name>
    <name type="common">Thermotoga lettingae</name>
    <dbReference type="NCBI Taxonomy" id="416591"/>
    <lineage>
        <taxon>Bacteria</taxon>
        <taxon>Thermotogati</taxon>
        <taxon>Thermotogota</taxon>
        <taxon>Thermotogae</taxon>
        <taxon>Thermotogales</taxon>
        <taxon>Thermotogaceae</taxon>
        <taxon>Pseudothermotoga</taxon>
    </lineage>
</organism>
<dbReference type="GO" id="GO:0000271">
    <property type="term" value="P:polysaccharide biosynthetic process"/>
    <property type="evidence" value="ECO:0007669"/>
    <property type="project" value="TreeGrafter"/>
</dbReference>
<comment type="similarity">
    <text evidence="2 5">Belongs to the DegT/DnrJ/EryC1 family.</text>
</comment>
<dbReference type="RefSeq" id="WP_012004049.1">
    <property type="nucleotide sequence ID" value="NC_009828.1"/>
</dbReference>
<keyword evidence="7" id="KW-1185">Reference proteome</keyword>
<sequence precursor="true">MHVPLFDMTRQYDTLKSEILQAIDGVFRSGKLIMGENVKQFEREVCDYLNVKHAIGVGNGSDALYIAAKAIGIGDGDYVITTPFTFFATVSCITRNGAVPVFADIDRKSFNIDLDRVEEILTTHPNREKIKAVIPVHLFGRTVDLERLEKIKRNYGVKILEDCAQSIGSKWVYSDGTIRKSGTVGDASILSFFPTKNLGAYGDGGMILTNNDDTNDFCRVFRVHGAKVKYFHEMEGINSRLDEIQAAVLRIKLKYLDEYHEKRIKIARNYTEMINSLSIEFLETPRVTGDFTCIFHQYVVKVKAGHRDRLREYLKTRGVETAVYYPLGMHRQKCFSRFGSKILENTDQACQEVLALPIFPEISITEVEYVVKCIGEYFKEARKC</sequence>
<dbReference type="InterPro" id="IPR000653">
    <property type="entry name" value="DegT/StrS_aminotransferase"/>
</dbReference>
<dbReference type="Gene3D" id="3.40.640.10">
    <property type="entry name" value="Type I PLP-dependent aspartate aminotransferase-like (Major domain)"/>
    <property type="match status" value="1"/>
</dbReference>
<accession>A8F8T9</accession>
<dbReference type="KEGG" id="tle:Tlet_2019"/>
<evidence type="ECO:0000313" key="6">
    <source>
        <dbReference type="EMBL" id="ABV34573.1"/>
    </source>
</evidence>
<feature type="modified residue" description="N6-(pyridoxal phosphate)lysine" evidence="4">
    <location>
        <position position="196"/>
    </location>
</feature>
<protein>
    <submittedName>
        <fullName evidence="6">DegT/DnrJ/EryC1/StrS aminotransferase</fullName>
    </submittedName>
</protein>
<dbReference type="PANTHER" id="PTHR30244">
    <property type="entry name" value="TRANSAMINASE"/>
    <property type="match status" value="1"/>
</dbReference>
<dbReference type="GO" id="GO:0030170">
    <property type="term" value="F:pyridoxal phosphate binding"/>
    <property type="evidence" value="ECO:0007669"/>
    <property type="project" value="TreeGrafter"/>
</dbReference>
<dbReference type="Gene3D" id="3.90.1150.10">
    <property type="entry name" value="Aspartate Aminotransferase, domain 1"/>
    <property type="match status" value="1"/>
</dbReference>
<dbReference type="CDD" id="cd00616">
    <property type="entry name" value="AHBA_syn"/>
    <property type="match status" value="1"/>
</dbReference>
<evidence type="ECO:0000256" key="1">
    <source>
        <dbReference type="ARBA" id="ARBA00022898"/>
    </source>
</evidence>
<evidence type="ECO:0000256" key="3">
    <source>
        <dbReference type="PIRSR" id="PIRSR000390-1"/>
    </source>
</evidence>
<dbReference type="HOGENOM" id="CLU_033332_6_0_0"/>
<dbReference type="InterPro" id="IPR015424">
    <property type="entry name" value="PyrdxlP-dep_Trfase"/>
</dbReference>
<dbReference type="PIRSF" id="PIRSF000390">
    <property type="entry name" value="PLP_StrS"/>
    <property type="match status" value="1"/>
</dbReference>
<dbReference type="eggNOG" id="COG0399">
    <property type="taxonomic scope" value="Bacteria"/>
</dbReference>
<dbReference type="AlphaFoldDB" id="A8F8T9"/>
<name>A8F8T9_PSELT</name>
<evidence type="ECO:0000256" key="5">
    <source>
        <dbReference type="RuleBase" id="RU004508"/>
    </source>
</evidence>
<dbReference type="OrthoDB" id="9810913at2"/>
<evidence type="ECO:0000256" key="4">
    <source>
        <dbReference type="PIRSR" id="PIRSR000390-2"/>
    </source>
</evidence>
<reference evidence="6 7" key="2">
    <citation type="journal article" date="2009" name="Proc. Natl. Acad. Sci. U.S.A.">
        <title>On the chimeric nature, thermophilic origin, and phylogenetic placement of the Thermotogales.</title>
        <authorList>
            <person name="Zhaxybayeva O."/>
            <person name="Swithers K.S."/>
            <person name="Lapierre P."/>
            <person name="Fournier G.P."/>
            <person name="Bickhart D.M."/>
            <person name="DeBoy R.T."/>
            <person name="Nelson K.E."/>
            <person name="Nesbo C.L."/>
            <person name="Doolittle W.F."/>
            <person name="Gogarten J.P."/>
            <person name="Noll K.M."/>
        </authorList>
    </citation>
    <scope>NUCLEOTIDE SEQUENCE [LARGE SCALE GENOMIC DNA]</scope>
    <source>
        <strain evidence="7">ATCC BAA-301 / DSM 14385 / NBRC 107922 / TMO</strain>
    </source>
</reference>
<dbReference type="EMBL" id="CP000812">
    <property type="protein sequence ID" value="ABV34573.1"/>
    <property type="molecule type" value="Genomic_DNA"/>
</dbReference>
<dbReference type="Proteomes" id="UP000002016">
    <property type="component" value="Chromosome"/>
</dbReference>